<evidence type="ECO:0000313" key="2">
    <source>
        <dbReference type="EMBL" id="OGC48134.1"/>
    </source>
</evidence>
<keyword evidence="1" id="KW-0472">Membrane</keyword>
<accession>A0A1F4UT46</accession>
<organism evidence="2 3">
    <name type="scientific">candidate division WWE3 bacterium RIFCSPLOWO2_01_FULL_37_15</name>
    <dbReference type="NCBI Taxonomy" id="1802622"/>
    <lineage>
        <taxon>Bacteria</taxon>
        <taxon>Katanobacteria</taxon>
    </lineage>
</organism>
<protein>
    <submittedName>
        <fullName evidence="2">Uncharacterized protein</fullName>
    </submittedName>
</protein>
<evidence type="ECO:0000256" key="1">
    <source>
        <dbReference type="SAM" id="Phobius"/>
    </source>
</evidence>
<dbReference type="AlphaFoldDB" id="A0A1F4UT46"/>
<dbReference type="EMBL" id="MEVF01000046">
    <property type="protein sequence ID" value="OGC48134.1"/>
    <property type="molecule type" value="Genomic_DNA"/>
</dbReference>
<dbReference type="Proteomes" id="UP000177458">
    <property type="component" value="Unassembled WGS sequence"/>
</dbReference>
<name>A0A1F4UT46_UNCKA</name>
<keyword evidence="1" id="KW-1133">Transmembrane helix</keyword>
<comment type="caution">
    <text evidence="2">The sequence shown here is derived from an EMBL/GenBank/DDBJ whole genome shotgun (WGS) entry which is preliminary data.</text>
</comment>
<gene>
    <name evidence="2" type="ORF">A3A69_00555</name>
</gene>
<proteinExistence type="predicted"/>
<sequence length="410" mass="45924">MHLLKRSLTRKEKKIVVVLSILSVLVLSLYIFLVDPIIKIYQHANKIPSKITFVENAVKSQDFRFLPFEIEYLKEDFVEIDKAATRLSVFKPVPFLGSYVSDVKVFSSVAVDMIDTAYGMLLYMDDVIPNLSFSGWSDNTGSQEATINELSTFLTEYLPLYRNRINTIKERMISVDTSKYPERVKGIEVRASLEQIKGLTISFTNSFDVLGELVADFPSLAGTTVPKNYLFLLSYGNDPQVEKFVAYALFRVNGTNVSIVRTGDVGLLGSHLTKYNKPGKELKAVWEKALNDVGLEGIVVVNDEVIKSVIGVLGKVNANELGDITAENVQEKLLKFYESAGKRDLQSKKEKSAVGTLLFNLVKETVSTGSLHEKAELIKVLINEKNNGNISFYFANEKLQNLVEFKNFGI</sequence>
<keyword evidence="1" id="KW-0812">Transmembrane</keyword>
<reference evidence="2 3" key="1">
    <citation type="journal article" date="2016" name="Nat. Commun.">
        <title>Thousands of microbial genomes shed light on interconnected biogeochemical processes in an aquifer system.</title>
        <authorList>
            <person name="Anantharaman K."/>
            <person name="Brown C.T."/>
            <person name="Hug L.A."/>
            <person name="Sharon I."/>
            <person name="Castelle C.J."/>
            <person name="Probst A.J."/>
            <person name="Thomas B.C."/>
            <person name="Singh A."/>
            <person name="Wilkins M.J."/>
            <person name="Karaoz U."/>
            <person name="Brodie E.L."/>
            <person name="Williams K.H."/>
            <person name="Hubbard S.S."/>
            <person name="Banfield J.F."/>
        </authorList>
    </citation>
    <scope>NUCLEOTIDE SEQUENCE [LARGE SCALE GENOMIC DNA]</scope>
</reference>
<evidence type="ECO:0000313" key="3">
    <source>
        <dbReference type="Proteomes" id="UP000177458"/>
    </source>
</evidence>
<feature type="transmembrane region" description="Helical" evidence="1">
    <location>
        <begin position="15"/>
        <end position="33"/>
    </location>
</feature>